<name>A0A2G6KE45_9BACT</name>
<dbReference type="Proteomes" id="UP000230821">
    <property type="component" value="Unassembled WGS sequence"/>
</dbReference>
<proteinExistence type="predicted"/>
<organism evidence="1 2">
    <name type="scientific">candidate division KSB3 bacterium</name>
    <dbReference type="NCBI Taxonomy" id="2044937"/>
    <lineage>
        <taxon>Bacteria</taxon>
        <taxon>candidate division KSB3</taxon>
    </lineage>
</organism>
<evidence type="ECO:0000313" key="1">
    <source>
        <dbReference type="EMBL" id="PIE33905.1"/>
    </source>
</evidence>
<dbReference type="AlphaFoldDB" id="A0A2G6KE45"/>
<dbReference type="EMBL" id="PDSK01000093">
    <property type="protein sequence ID" value="PIE33905.1"/>
    <property type="molecule type" value="Genomic_DNA"/>
</dbReference>
<gene>
    <name evidence="1" type="ORF">CSA56_09455</name>
</gene>
<accession>A0A2G6KE45</accession>
<evidence type="ECO:0000313" key="2">
    <source>
        <dbReference type="Proteomes" id="UP000230821"/>
    </source>
</evidence>
<sequence length="96" mass="11473">MTLQDFRTSITNGVLPHGITKELEALWEDARGNWDTAHGIVQRMNTEDAMWIHAYLHREEGDLSNSRYWYSRTRYTMLDMSLEEEWESITDELLHR</sequence>
<reference evidence="1 2" key="1">
    <citation type="submission" date="2017-10" db="EMBL/GenBank/DDBJ databases">
        <title>Novel microbial diversity and functional potential in the marine mammal oral microbiome.</title>
        <authorList>
            <person name="Dudek N.K."/>
            <person name="Sun C.L."/>
            <person name="Burstein D."/>
            <person name="Kantor R.S."/>
            <person name="Aliaga Goltsman D.S."/>
            <person name="Bik E.M."/>
            <person name="Thomas B.C."/>
            <person name="Banfield J.F."/>
            <person name="Relman D.A."/>
        </authorList>
    </citation>
    <scope>NUCLEOTIDE SEQUENCE [LARGE SCALE GENOMIC DNA]</scope>
    <source>
        <strain evidence="1">DOLJORAL78_47_16</strain>
    </source>
</reference>
<comment type="caution">
    <text evidence="1">The sequence shown here is derived from an EMBL/GenBank/DDBJ whole genome shotgun (WGS) entry which is preliminary data.</text>
</comment>
<protein>
    <submittedName>
        <fullName evidence="1">Uncharacterized protein</fullName>
    </submittedName>
</protein>